<organism evidence="2 3">
    <name type="scientific">Ligaoa zhengdingensis</name>
    <dbReference type="NCBI Taxonomy" id="2763658"/>
    <lineage>
        <taxon>Bacteria</taxon>
        <taxon>Bacillati</taxon>
        <taxon>Bacillota</taxon>
        <taxon>Clostridia</taxon>
        <taxon>Eubacteriales</taxon>
        <taxon>Oscillospiraceae</taxon>
        <taxon>Ligaoa</taxon>
    </lineage>
</organism>
<feature type="region of interest" description="Disordered" evidence="1">
    <location>
        <begin position="1"/>
        <end position="101"/>
    </location>
</feature>
<feature type="compositionally biased region" description="Polar residues" evidence="1">
    <location>
        <begin position="1"/>
        <end position="12"/>
    </location>
</feature>
<proteinExistence type="predicted"/>
<reference evidence="2" key="1">
    <citation type="submission" date="2020-08" db="EMBL/GenBank/DDBJ databases">
        <title>Genome public.</title>
        <authorList>
            <person name="Liu C."/>
            <person name="Sun Q."/>
        </authorList>
    </citation>
    <scope>NUCLEOTIDE SEQUENCE</scope>
    <source>
        <strain evidence="2">NSJ-31</strain>
    </source>
</reference>
<gene>
    <name evidence="2" type="ORF">H8711_01580</name>
</gene>
<sequence>MNGWSSGSNYSSKDLMRMQQEAVERVREMQERSRKALENSGGYTEPPASNRQEPPPHRENNNSGGGPNFPTFARSPERPGHPEQRYSVPQEKPVIQIPQSRTNPSGGLFSGGGPLGSLGNTIGSIFSGGENGPISRVMDALGIDNDKILILILLFILLNNQADKKLILALCYILL</sequence>
<dbReference type="RefSeq" id="WP_249281780.1">
    <property type="nucleotide sequence ID" value="NZ_JACRST010000001.1"/>
</dbReference>
<dbReference type="Proteomes" id="UP000653127">
    <property type="component" value="Unassembled WGS sequence"/>
</dbReference>
<keyword evidence="3" id="KW-1185">Reference proteome</keyword>
<name>A0A926I3L1_9FIRM</name>
<evidence type="ECO:0000313" key="3">
    <source>
        <dbReference type="Proteomes" id="UP000653127"/>
    </source>
</evidence>
<feature type="compositionally biased region" description="Basic and acidic residues" evidence="1">
    <location>
        <begin position="22"/>
        <end position="37"/>
    </location>
</feature>
<evidence type="ECO:0000256" key="1">
    <source>
        <dbReference type="SAM" id="MobiDB-lite"/>
    </source>
</evidence>
<accession>A0A926I3L1</accession>
<evidence type="ECO:0000313" key="2">
    <source>
        <dbReference type="EMBL" id="MBC8545628.1"/>
    </source>
</evidence>
<protein>
    <submittedName>
        <fullName evidence="2">Uncharacterized protein</fullName>
    </submittedName>
</protein>
<comment type="caution">
    <text evidence="2">The sequence shown here is derived from an EMBL/GenBank/DDBJ whole genome shotgun (WGS) entry which is preliminary data.</text>
</comment>
<dbReference type="AlphaFoldDB" id="A0A926I3L1"/>
<feature type="compositionally biased region" description="Basic and acidic residues" evidence="1">
    <location>
        <begin position="75"/>
        <end position="84"/>
    </location>
</feature>
<dbReference type="EMBL" id="JACRST010000001">
    <property type="protein sequence ID" value="MBC8545628.1"/>
    <property type="molecule type" value="Genomic_DNA"/>
</dbReference>